<dbReference type="Gene3D" id="2.60.40.10">
    <property type="entry name" value="Immunoglobulins"/>
    <property type="match status" value="1"/>
</dbReference>
<dbReference type="PANTHER" id="PTHR37833">
    <property type="entry name" value="LIPOPROTEIN-RELATED"/>
    <property type="match status" value="1"/>
</dbReference>
<dbReference type="InterPro" id="IPR011467">
    <property type="entry name" value="DUF1573"/>
</dbReference>
<dbReference type="EMBL" id="CP037920">
    <property type="protein sequence ID" value="QDT97706.1"/>
    <property type="molecule type" value="Genomic_DNA"/>
</dbReference>
<dbReference type="Proteomes" id="UP000318704">
    <property type="component" value="Chromosome"/>
</dbReference>
<name>A0A517VXH7_9PLAN</name>
<evidence type="ECO:0000313" key="2">
    <source>
        <dbReference type="Proteomes" id="UP000318704"/>
    </source>
</evidence>
<gene>
    <name evidence="1" type="ORF">V144x_31870</name>
</gene>
<dbReference type="AlphaFoldDB" id="A0A517VXH7"/>
<evidence type="ECO:0008006" key="3">
    <source>
        <dbReference type="Google" id="ProtNLM"/>
    </source>
</evidence>
<accession>A0A517VXH7</accession>
<reference evidence="1 2" key="1">
    <citation type="submission" date="2019-03" db="EMBL/GenBank/DDBJ databases">
        <title>Deep-cultivation of Planctomycetes and their phenomic and genomic characterization uncovers novel biology.</title>
        <authorList>
            <person name="Wiegand S."/>
            <person name="Jogler M."/>
            <person name="Boedeker C."/>
            <person name="Pinto D."/>
            <person name="Vollmers J."/>
            <person name="Rivas-Marin E."/>
            <person name="Kohn T."/>
            <person name="Peeters S.H."/>
            <person name="Heuer A."/>
            <person name="Rast P."/>
            <person name="Oberbeckmann S."/>
            <person name="Bunk B."/>
            <person name="Jeske O."/>
            <person name="Meyerdierks A."/>
            <person name="Storesund J.E."/>
            <person name="Kallscheuer N."/>
            <person name="Luecker S."/>
            <person name="Lage O.M."/>
            <person name="Pohl T."/>
            <person name="Merkel B.J."/>
            <person name="Hornburger P."/>
            <person name="Mueller R.-W."/>
            <person name="Bruemmer F."/>
            <person name="Labrenz M."/>
            <person name="Spormann A.M."/>
            <person name="Op den Camp H."/>
            <person name="Overmann J."/>
            <person name="Amann R."/>
            <person name="Jetten M.S.M."/>
            <person name="Mascher T."/>
            <person name="Medema M.H."/>
            <person name="Devos D.P."/>
            <person name="Kaster A.-K."/>
            <person name="Ovreas L."/>
            <person name="Rohde M."/>
            <person name="Galperin M.Y."/>
            <person name="Jogler C."/>
        </authorList>
    </citation>
    <scope>NUCLEOTIDE SEQUENCE [LARGE SCALE GENOMIC DNA]</scope>
    <source>
        <strain evidence="1 2">V144</strain>
    </source>
</reference>
<protein>
    <recommendedName>
        <fullName evidence="3">DUF1573 domain-containing protein</fullName>
    </recommendedName>
</protein>
<evidence type="ECO:0000313" key="1">
    <source>
        <dbReference type="EMBL" id="QDT97706.1"/>
    </source>
</evidence>
<dbReference type="KEGG" id="gaw:V144x_31870"/>
<sequence length="416" mass="46046">MLMIRMLHYIMNSFQTLSFVVANKDLVLKKVRLLLFVLFLQVLVACESHSVDDKPNNKATQINNLIESTEAHILSVDEPIWNMGEVVVKGGKIDFDHEFVLQNNSSTDVEILKVKSTCGCLAAKDYRRQIPPGETSKIKVTMSVFGPPGPFERQVTVVTEGESGIVEMPLIVKGQRAVSDMLYITPNKFTFGNIPQGKVRTRIISLARFDGTPVLFDRFESSSPALKMLGDGEIDLRSDPFDKQIECIEVTVELDTTKLPVGNFLIPVTLTTSHQVTDGSDQITEGVTSIQTNAVGRVVPPQGPWVSRLILRNLLPSEKIEISLVRADYSGLVPCIDQISFHGAEQLMFVLSEKNSKNTEQGKCAKLVYAVINDPENIPPVMRGKLEIITKPKSKEPIVIPVFAFPPSKVTRAEGT</sequence>
<dbReference type="PANTHER" id="PTHR37833:SF1">
    <property type="entry name" value="SIGNAL PEPTIDE PROTEIN"/>
    <property type="match status" value="1"/>
</dbReference>
<proteinExistence type="predicted"/>
<dbReference type="Pfam" id="PF07610">
    <property type="entry name" value="DUF1573"/>
    <property type="match status" value="1"/>
</dbReference>
<dbReference type="InterPro" id="IPR013783">
    <property type="entry name" value="Ig-like_fold"/>
</dbReference>
<organism evidence="1 2">
    <name type="scientific">Gimesia aquarii</name>
    <dbReference type="NCBI Taxonomy" id="2527964"/>
    <lineage>
        <taxon>Bacteria</taxon>
        <taxon>Pseudomonadati</taxon>
        <taxon>Planctomycetota</taxon>
        <taxon>Planctomycetia</taxon>
        <taxon>Planctomycetales</taxon>
        <taxon>Planctomycetaceae</taxon>
        <taxon>Gimesia</taxon>
    </lineage>
</organism>